<evidence type="ECO:0000313" key="2">
    <source>
        <dbReference type="EMBL" id="AYV87190.1"/>
    </source>
</evidence>
<evidence type="ECO:0000256" key="1">
    <source>
        <dbReference type="SAM" id="MobiDB-lite"/>
    </source>
</evidence>
<organism evidence="2">
    <name type="scientific">Sylvanvirus sp</name>
    <dbReference type="NCBI Taxonomy" id="2487774"/>
    <lineage>
        <taxon>Viruses</taxon>
    </lineage>
</organism>
<accession>A0A3G5AJ33</accession>
<name>A0A3G5AJ33_9VIRU</name>
<feature type="compositionally biased region" description="Basic and acidic residues" evidence="1">
    <location>
        <begin position="213"/>
        <end position="229"/>
    </location>
</feature>
<reference evidence="2" key="1">
    <citation type="submission" date="2018-10" db="EMBL/GenBank/DDBJ databases">
        <title>Hidden diversity of soil giant viruses.</title>
        <authorList>
            <person name="Schulz F."/>
            <person name="Alteio L."/>
            <person name="Goudeau D."/>
            <person name="Ryan E.M."/>
            <person name="Malmstrom R.R."/>
            <person name="Blanchard J."/>
            <person name="Woyke T."/>
        </authorList>
    </citation>
    <scope>NUCLEOTIDE SEQUENCE</scope>
    <source>
        <strain evidence="2">SYV1</strain>
    </source>
</reference>
<dbReference type="EMBL" id="MK072539">
    <property type="protein sequence ID" value="AYV87190.1"/>
    <property type="molecule type" value="Genomic_DNA"/>
</dbReference>
<proteinExistence type="predicted"/>
<feature type="compositionally biased region" description="Basic residues" evidence="1">
    <location>
        <begin position="199"/>
        <end position="212"/>
    </location>
</feature>
<gene>
    <name evidence="2" type="ORF">Sylvanvirus33_6</name>
</gene>
<protein>
    <submittedName>
        <fullName evidence="2">Uncharacterized protein</fullName>
    </submittedName>
</protein>
<sequence>MGFHHFTDHNCSICDNYVGEDGFVECFACSETGCKTCFDRVYDSKERIKQNINMDLEEYDEDDPSIDIDIEIIEDDDIEENLNQQDDGTKNEDQENDEKINKNLHTKTKTKCNYGITLCPKHKEDLLRECFECSEDNCMKRCATCNKYVCTACASISEGELHCWTCTIKDDKMIEFLLTKTNVTTKKQLMDAFFLQHGSQHKKQKRNKKRKHKEEAEEATKKEQKEQIK</sequence>
<feature type="region of interest" description="Disordered" evidence="1">
    <location>
        <begin position="197"/>
        <end position="229"/>
    </location>
</feature>